<feature type="domain" description="Response regulatory" evidence="2">
    <location>
        <begin position="1"/>
        <end position="116"/>
    </location>
</feature>
<dbReference type="InterPro" id="IPR007492">
    <property type="entry name" value="LytTR_DNA-bd_dom"/>
</dbReference>
<evidence type="ECO:0000313" key="5">
    <source>
        <dbReference type="Proteomes" id="UP000502260"/>
    </source>
</evidence>
<evidence type="ECO:0000256" key="1">
    <source>
        <dbReference type="PROSITE-ProRule" id="PRU00169"/>
    </source>
</evidence>
<dbReference type="Pfam" id="PF04397">
    <property type="entry name" value="LytTR"/>
    <property type="match status" value="1"/>
</dbReference>
<dbReference type="PANTHER" id="PTHR37299:SF1">
    <property type="entry name" value="STAGE 0 SPORULATION PROTEIN A HOMOLOG"/>
    <property type="match status" value="1"/>
</dbReference>
<dbReference type="Gene3D" id="3.40.50.2300">
    <property type="match status" value="1"/>
</dbReference>
<dbReference type="InterPro" id="IPR001789">
    <property type="entry name" value="Sig_transdc_resp-reg_receiver"/>
</dbReference>
<evidence type="ECO:0000259" key="2">
    <source>
        <dbReference type="PROSITE" id="PS50110"/>
    </source>
</evidence>
<dbReference type="SMART" id="SM00850">
    <property type="entry name" value="LytTR"/>
    <property type="match status" value="1"/>
</dbReference>
<dbReference type="SMART" id="SM00448">
    <property type="entry name" value="REC"/>
    <property type="match status" value="1"/>
</dbReference>
<proteinExistence type="predicted"/>
<protein>
    <submittedName>
        <fullName evidence="4">DNA-binding response regulator</fullName>
    </submittedName>
</protein>
<dbReference type="KEGG" id="slac:SKTS_05270"/>
<reference evidence="5" key="1">
    <citation type="submission" date="2020-03" db="EMBL/GenBank/DDBJ databases">
        <title>Complete genome sequence of sulfur-oxidizing bacterium skT11.</title>
        <authorList>
            <person name="Kanda M."/>
            <person name="Kojima H."/>
            <person name="Fukui M."/>
        </authorList>
    </citation>
    <scope>NUCLEOTIDE SEQUENCE [LARGE SCALE GENOMIC DNA]</scope>
    <source>
        <strain evidence="5">skT11</strain>
    </source>
</reference>
<sequence>MIVDDEAPARNRLRDVLADCAGEMPVTVVGEAVSGRAALQWLENNAADVALLDIHMPLMDGIELARHMQRLPAPPAIVFSTAFDQHAIEAFEVNAIDYLLKPVRKERLLAALRKAQAFTPERLGGLVHQARQHLSVTERGKIILIPLEDIVYLHAEQKYVTIRTRAREFLSEESLTHLEQEFGPRFLRIHRNCIVAKEYVAGFEKQSHGEDVEAGAAAWVVVLRGMEERLPISRRHRHVVRDIGKA</sequence>
<dbReference type="InterPro" id="IPR046947">
    <property type="entry name" value="LytR-like"/>
</dbReference>
<accession>A0A6F8V932</accession>
<dbReference type="PROSITE" id="PS50110">
    <property type="entry name" value="RESPONSE_REGULATORY"/>
    <property type="match status" value="1"/>
</dbReference>
<dbReference type="Pfam" id="PF00072">
    <property type="entry name" value="Response_reg"/>
    <property type="match status" value="1"/>
</dbReference>
<dbReference type="InterPro" id="IPR011006">
    <property type="entry name" value="CheY-like_superfamily"/>
</dbReference>
<keyword evidence="5" id="KW-1185">Reference proteome</keyword>
<dbReference type="AlphaFoldDB" id="A0A6F8V932"/>
<dbReference type="GO" id="GO:0000156">
    <property type="term" value="F:phosphorelay response regulator activity"/>
    <property type="evidence" value="ECO:0007669"/>
    <property type="project" value="InterPro"/>
</dbReference>
<evidence type="ECO:0000259" key="3">
    <source>
        <dbReference type="PROSITE" id="PS50930"/>
    </source>
</evidence>
<name>A0A6F8V932_9PROT</name>
<evidence type="ECO:0000313" key="4">
    <source>
        <dbReference type="EMBL" id="BCB25641.1"/>
    </source>
</evidence>
<keyword evidence="4" id="KW-0238">DNA-binding</keyword>
<keyword evidence="1" id="KW-0597">Phosphoprotein</keyword>
<dbReference type="EMBL" id="AP022853">
    <property type="protein sequence ID" value="BCB25641.1"/>
    <property type="molecule type" value="Genomic_DNA"/>
</dbReference>
<feature type="domain" description="HTH LytTR-type" evidence="3">
    <location>
        <begin position="134"/>
        <end position="246"/>
    </location>
</feature>
<dbReference type="SUPFAM" id="SSF52172">
    <property type="entry name" value="CheY-like"/>
    <property type="match status" value="1"/>
</dbReference>
<gene>
    <name evidence="4" type="primary">algR_1</name>
    <name evidence="4" type="ORF">SKTS_05270</name>
</gene>
<dbReference type="PROSITE" id="PS50930">
    <property type="entry name" value="HTH_LYTTR"/>
    <property type="match status" value="1"/>
</dbReference>
<organism evidence="4 5">
    <name type="scientific">Sulfurimicrobium lacus</name>
    <dbReference type="NCBI Taxonomy" id="2715678"/>
    <lineage>
        <taxon>Bacteria</taxon>
        <taxon>Pseudomonadati</taxon>
        <taxon>Pseudomonadota</taxon>
        <taxon>Betaproteobacteria</taxon>
        <taxon>Nitrosomonadales</taxon>
        <taxon>Sulfuricellaceae</taxon>
        <taxon>Sulfurimicrobium</taxon>
    </lineage>
</organism>
<dbReference type="Gene3D" id="2.40.50.1020">
    <property type="entry name" value="LytTr DNA-binding domain"/>
    <property type="match status" value="1"/>
</dbReference>
<dbReference type="PANTHER" id="PTHR37299">
    <property type="entry name" value="TRANSCRIPTIONAL REGULATOR-RELATED"/>
    <property type="match status" value="1"/>
</dbReference>
<dbReference type="Proteomes" id="UP000502260">
    <property type="component" value="Chromosome"/>
</dbReference>
<feature type="modified residue" description="4-aspartylphosphate" evidence="1">
    <location>
        <position position="53"/>
    </location>
</feature>
<dbReference type="GO" id="GO:0003677">
    <property type="term" value="F:DNA binding"/>
    <property type="evidence" value="ECO:0007669"/>
    <property type="project" value="UniProtKB-KW"/>
</dbReference>